<feature type="transmembrane region" description="Helical" evidence="6">
    <location>
        <begin position="407"/>
        <end position="428"/>
    </location>
</feature>
<dbReference type="Proteomes" id="UP001596481">
    <property type="component" value="Unassembled WGS sequence"/>
</dbReference>
<feature type="transmembrane region" description="Helical" evidence="6">
    <location>
        <begin position="608"/>
        <end position="627"/>
    </location>
</feature>
<evidence type="ECO:0000313" key="8">
    <source>
        <dbReference type="Proteomes" id="UP001596481"/>
    </source>
</evidence>
<feature type="transmembrane region" description="Helical" evidence="6">
    <location>
        <begin position="376"/>
        <end position="395"/>
    </location>
</feature>
<evidence type="ECO:0000256" key="2">
    <source>
        <dbReference type="ARBA" id="ARBA00022475"/>
    </source>
</evidence>
<organism evidence="7 8">
    <name type="scientific">Haloferax namakaokahaiae</name>
    <dbReference type="NCBI Taxonomy" id="1748331"/>
    <lineage>
        <taxon>Archaea</taxon>
        <taxon>Methanobacteriati</taxon>
        <taxon>Methanobacteriota</taxon>
        <taxon>Stenosarchaea group</taxon>
        <taxon>Halobacteria</taxon>
        <taxon>Halobacteriales</taxon>
        <taxon>Haloferacaceae</taxon>
        <taxon>Haloferax</taxon>
    </lineage>
</organism>
<keyword evidence="5 6" id="KW-0472">Membrane</keyword>
<reference evidence="7 8" key="1">
    <citation type="journal article" date="2019" name="Int. J. Syst. Evol. Microbiol.">
        <title>The Global Catalogue of Microorganisms (GCM) 10K type strain sequencing project: providing services to taxonomists for standard genome sequencing and annotation.</title>
        <authorList>
            <consortium name="The Broad Institute Genomics Platform"/>
            <consortium name="The Broad Institute Genome Sequencing Center for Infectious Disease"/>
            <person name="Wu L."/>
            <person name="Ma J."/>
        </authorList>
    </citation>
    <scope>NUCLEOTIDE SEQUENCE [LARGE SCALE GENOMIC DNA]</scope>
    <source>
        <strain evidence="7 8">DSM 29988</strain>
    </source>
</reference>
<keyword evidence="8" id="KW-1185">Reference proteome</keyword>
<feature type="transmembrane region" description="Helical" evidence="6">
    <location>
        <begin position="279"/>
        <end position="298"/>
    </location>
</feature>
<comment type="subcellular location">
    <subcellularLocation>
        <location evidence="1">Cell membrane</location>
        <topology evidence="1">Multi-pass membrane protein</topology>
    </subcellularLocation>
</comment>
<evidence type="ECO:0000256" key="1">
    <source>
        <dbReference type="ARBA" id="ARBA00004651"/>
    </source>
</evidence>
<evidence type="ECO:0000256" key="6">
    <source>
        <dbReference type="SAM" id="Phobius"/>
    </source>
</evidence>
<keyword evidence="2" id="KW-1003">Cell membrane</keyword>
<dbReference type="RefSeq" id="WP_390222581.1">
    <property type="nucleotide sequence ID" value="NZ_JBHTAA010000002.1"/>
</dbReference>
<sequence>MELSTIALAGANTLVPLQGGFSIELILLQLLNGLALGVLYVLLASGMSVIFGITDILNFAHGAFYMIGAYLALVVIGATGSFFVALFLAPIGVALIGAGLERATLNRIYDRGPLYHVLLTFGLVLIITDAVEFVWGGGQQLINTPEILAGAVQLGPIFYPKYRLFTIVAGGLLAVATWMLFRYTKFGLIVRAGAQDQQTVRVMGVDMAKYFTLVFALGSLLAGAAGVLAAPFLNVNPSMGNEILVIAFIVVAVGGLGSYLGSVIAALVIGMLQTIGNVLVPELSGFLIYLIMFGILLFRPQGILGSYEIRDEVAKLSFKETINPIPLTDRRVLALLGLLVLVPLGTHRVFSPYVLGLISLMFIWGLFALSLDIVMGYIGLISFGHAAFFGVGAYAVGLTTIHVTNSFVLALLVAVLVTTVLAWVIGALSIRLTGVYFAMITFASAQLLYQLSFTIPDITGGSNGLTGIPDIRLFQVIDLADPIAFYYLALVCLAGCYFLAVRVMDSPFGRVLTAIRESERRASFLGYDANKYKRRAFAFSGAVGGVAGALFVTYQTFVSPNTLYWFVSGDALFAMVLGGTGTLYGPIIGGAVLVGLDHVLSTYTEQWRFVLGIFLVLTVLFAPRGLVSIGISIRERIDAQRATGTPTAEEPVSGENQ</sequence>
<dbReference type="PANTHER" id="PTHR30482">
    <property type="entry name" value="HIGH-AFFINITY BRANCHED-CHAIN AMINO ACID TRANSPORT SYSTEM PERMEASE"/>
    <property type="match status" value="1"/>
</dbReference>
<feature type="transmembrane region" description="Helical" evidence="6">
    <location>
        <begin position="563"/>
        <end position="596"/>
    </location>
</feature>
<feature type="transmembrane region" description="Helical" evidence="6">
    <location>
        <begin position="210"/>
        <end position="233"/>
    </location>
</feature>
<dbReference type="AlphaFoldDB" id="A0ABD5ZD80"/>
<evidence type="ECO:0000256" key="3">
    <source>
        <dbReference type="ARBA" id="ARBA00022692"/>
    </source>
</evidence>
<dbReference type="EMBL" id="JBHTAA010000002">
    <property type="protein sequence ID" value="MFC7203242.1"/>
    <property type="molecule type" value="Genomic_DNA"/>
</dbReference>
<keyword evidence="3 6" id="KW-0812">Transmembrane</keyword>
<accession>A0ABD5ZD80</accession>
<feature type="transmembrane region" description="Helical" evidence="6">
    <location>
        <begin position="483"/>
        <end position="500"/>
    </location>
</feature>
<comment type="caution">
    <text evidence="7">The sequence shown here is derived from an EMBL/GenBank/DDBJ whole genome shotgun (WGS) entry which is preliminary data.</text>
</comment>
<proteinExistence type="predicted"/>
<dbReference type="Pfam" id="PF02653">
    <property type="entry name" value="BPD_transp_2"/>
    <property type="match status" value="2"/>
</dbReference>
<dbReference type="GO" id="GO:0005886">
    <property type="term" value="C:plasma membrane"/>
    <property type="evidence" value="ECO:0007669"/>
    <property type="project" value="UniProtKB-SubCell"/>
</dbReference>
<dbReference type="PANTHER" id="PTHR30482:SF17">
    <property type="entry name" value="ABC TRANSPORTER ATP-BINDING PROTEIN"/>
    <property type="match status" value="1"/>
</dbReference>
<protein>
    <submittedName>
        <fullName evidence="7">ABC transporter permease</fullName>
    </submittedName>
</protein>
<feature type="transmembrane region" description="Helical" evidence="6">
    <location>
        <begin position="82"/>
        <end position="100"/>
    </location>
</feature>
<dbReference type="CDD" id="cd06582">
    <property type="entry name" value="TM_PBP1_LivH_like"/>
    <property type="match status" value="1"/>
</dbReference>
<feature type="transmembrane region" description="Helical" evidence="6">
    <location>
        <begin position="435"/>
        <end position="455"/>
    </location>
</feature>
<evidence type="ECO:0000256" key="4">
    <source>
        <dbReference type="ARBA" id="ARBA00022989"/>
    </source>
</evidence>
<dbReference type="InterPro" id="IPR001851">
    <property type="entry name" value="ABC_transp_permease"/>
</dbReference>
<feature type="transmembrane region" description="Helical" evidence="6">
    <location>
        <begin position="536"/>
        <end position="557"/>
    </location>
</feature>
<feature type="transmembrane region" description="Helical" evidence="6">
    <location>
        <begin position="112"/>
        <end position="135"/>
    </location>
</feature>
<gene>
    <name evidence="7" type="ORF">ACFQJC_06925</name>
</gene>
<keyword evidence="4 6" id="KW-1133">Transmembrane helix</keyword>
<dbReference type="CDD" id="cd06581">
    <property type="entry name" value="TM_PBP1_LivM_like"/>
    <property type="match status" value="1"/>
</dbReference>
<feature type="transmembrane region" description="Helical" evidence="6">
    <location>
        <begin position="245"/>
        <end position="272"/>
    </location>
</feature>
<feature type="transmembrane region" description="Helical" evidence="6">
    <location>
        <begin position="350"/>
        <end position="369"/>
    </location>
</feature>
<evidence type="ECO:0000313" key="7">
    <source>
        <dbReference type="EMBL" id="MFC7203242.1"/>
    </source>
</evidence>
<feature type="transmembrane region" description="Helical" evidence="6">
    <location>
        <begin position="162"/>
        <end position="181"/>
    </location>
</feature>
<dbReference type="InterPro" id="IPR043428">
    <property type="entry name" value="LivM-like"/>
</dbReference>
<name>A0ABD5ZD80_9EURY</name>
<evidence type="ECO:0000256" key="5">
    <source>
        <dbReference type="ARBA" id="ARBA00023136"/>
    </source>
</evidence>